<proteinExistence type="predicted"/>
<feature type="domain" description="ORC1/DEAH AAA+ ATPase" evidence="1">
    <location>
        <begin position="92"/>
        <end position="230"/>
    </location>
</feature>
<dbReference type="PANTHER" id="PTHR36168:SF1">
    <property type="entry name" value="ORC1-LIKE AAA ATPASE DOMAIN-CONTAINING PROTEIN"/>
    <property type="match status" value="1"/>
</dbReference>
<dbReference type="InterPro" id="IPR049945">
    <property type="entry name" value="AAA_22"/>
</dbReference>
<dbReference type="Proteomes" id="UP001497392">
    <property type="component" value="Unassembled WGS sequence"/>
</dbReference>
<dbReference type="InterPro" id="IPR027417">
    <property type="entry name" value="P-loop_NTPase"/>
</dbReference>
<protein>
    <submittedName>
        <fullName evidence="2">G11418 protein</fullName>
    </submittedName>
</protein>
<evidence type="ECO:0000259" key="1">
    <source>
        <dbReference type="Pfam" id="PF13401"/>
    </source>
</evidence>
<organism evidence="2 3">
    <name type="scientific">Coccomyxa viridis</name>
    <dbReference type="NCBI Taxonomy" id="1274662"/>
    <lineage>
        <taxon>Eukaryota</taxon>
        <taxon>Viridiplantae</taxon>
        <taxon>Chlorophyta</taxon>
        <taxon>core chlorophytes</taxon>
        <taxon>Trebouxiophyceae</taxon>
        <taxon>Trebouxiophyceae incertae sedis</taxon>
        <taxon>Coccomyxaceae</taxon>
        <taxon>Coccomyxa</taxon>
    </lineage>
</organism>
<accession>A0ABP1G874</accession>
<comment type="caution">
    <text evidence="2">The sequence shown here is derived from an EMBL/GenBank/DDBJ whole genome shotgun (WGS) entry which is preliminary data.</text>
</comment>
<name>A0ABP1G874_9CHLO</name>
<evidence type="ECO:0000313" key="2">
    <source>
        <dbReference type="EMBL" id="CAL5228312.1"/>
    </source>
</evidence>
<reference evidence="2 3" key="1">
    <citation type="submission" date="2024-06" db="EMBL/GenBank/DDBJ databases">
        <authorList>
            <person name="Kraege A."/>
            <person name="Thomma B."/>
        </authorList>
    </citation>
    <scope>NUCLEOTIDE SEQUENCE [LARGE SCALE GENOMIC DNA]</scope>
</reference>
<dbReference type="SUPFAM" id="SSF52540">
    <property type="entry name" value="P-loop containing nucleoside triphosphate hydrolases"/>
    <property type="match status" value="1"/>
</dbReference>
<dbReference type="EMBL" id="CAXHTA020000018">
    <property type="protein sequence ID" value="CAL5228312.1"/>
    <property type="molecule type" value="Genomic_DNA"/>
</dbReference>
<dbReference type="Gene3D" id="3.40.50.300">
    <property type="entry name" value="P-loop containing nucleotide triphosphate hydrolases"/>
    <property type="match status" value="1"/>
</dbReference>
<evidence type="ECO:0000313" key="3">
    <source>
        <dbReference type="Proteomes" id="UP001497392"/>
    </source>
</evidence>
<keyword evidence="3" id="KW-1185">Reference proteome</keyword>
<sequence length="418" mass="45722">MNFSNGDWWSRQPEIVKSAAGATVALVALSGIHTQIRHKLVLRRLHTGWCPSHCFTAAMQDSLRKKPTAYIDRPEEAAKLKLLLESPACGFFYFCTGPPGGGKTTLIQRVCHEVGEGIIYVAAGSSPGHFGTQLANALQVLEQLPNPLMLIYDYVLQFGGVEEQEKTTKLGSTLSALQAAASDFKRYKKRPAALIIDNADQLSRSEDILRHILFTAQQCADRGLLKFVFVSSDDAFIAHMLGQSRCSKAASLEILDLSEGEALELLCRRNIPSKAAVEVVNVTGGRLLQLLAAAEVLQHGGSSQDVRRIALSGAETEFQKTGLLDETPQRSAGLRAVHALLHRSHCKGGIDMETWNELVPNPQDKQLLLRDNVFAVTHEAGGGARVVFENRPVEVYAAERLSEVVCKASQEEKKMLKT</sequence>
<dbReference type="Pfam" id="PF13401">
    <property type="entry name" value="AAA_22"/>
    <property type="match status" value="1"/>
</dbReference>
<dbReference type="PANTHER" id="PTHR36168">
    <property type="entry name" value="CHROMOSOME 1, WHOLE GENOME SHOTGUN SEQUENCE"/>
    <property type="match status" value="1"/>
</dbReference>
<gene>
    <name evidence="2" type="primary">g11418</name>
    <name evidence="2" type="ORF">VP750_LOCUS10218</name>
</gene>